<evidence type="ECO:0000256" key="4">
    <source>
        <dbReference type="PIRSR" id="PIRSR600542-1"/>
    </source>
</evidence>
<dbReference type="InterPro" id="IPR042231">
    <property type="entry name" value="Cho/carn_acyl_trans_2"/>
</dbReference>
<evidence type="ECO:0000256" key="3">
    <source>
        <dbReference type="ARBA" id="ARBA00023315"/>
    </source>
</evidence>
<dbReference type="PANTHER" id="PTHR22589:SF103">
    <property type="entry name" value="CARNITINE O-ACETYL-TRANSFERASE, ISOFORM A-RELATED"/>
    <property type="match status" value="1"/>
</dbReference>
<evidence type="ECO:0000313" key="7">
    <source>
        <dbReference type="Proteomes" id="UP000694866"/>
    </source>
</evidence>
<sequence length="635" mass="71575">MSKVLRVHLSSPMLLQNRYQSLQQINHIFNMASRKGTAQCRRFTSIQLNKQELPRQPVPELQKTAERYLRSLKPLLNDQEYLNTEKIVQDFISKCGVGPELQAKLLERYEKTDSWMNEWFLHAAYLGYRDSVLLMSSPGTVGPLQEFKSPEDVQKFAAQLIVAVATYNDLVKKGDIKQEMVGSTPLDMQPYAMILGTHRIPGLPADKQVHTDTSQHIIILKNHNIFRLQIIDDCGVPFSESKLIPAIKDIFERSCTPGVPVGILSGNQRDTWAQDFEVLRALGGNSELIKTIEEALFILCIDREIPSHKFQGKGELSVRAKQALTGFSVDTNAGNRWHDKTLQFIISPDGFFGTEYEHSPCEGGPIGVIQDFVLKYVENKKTSSQNEIAKDFPRAELLKFQVDGRIEKSIDEVTRFVEGICNKIDMECFVFDAFGTGEIKKLKMSPDSFIQTAMQVTFYKLHGKPPAHYESGGLRRFRGTRTEAIRSTSVESVEFARIMMGGTKMEKREALVKAINAHKRIAGEAVTGAGVDRHLFGLKMIAKEQNIDLPALYSDVGFTRSCHWNLTSSQVPFKSASFMCYGPVVEDGYGCCYNPRADEIFFACSSFNSCCETRTKEFADTLRQVLCDMKDISTD</sequence>
<keyword evidence="3 5" id="KW-0012">Acyltransferase</keyword>
<dbReference type="Pfam" id="PF00755">
    <property type="entry name" value="Carn_acyltransf"/>
    <property type="match status" value="1"/>
</dbReference>
<feature type="domain" description="Choline/carnitine acyltransferase" evidence="6">
    <location>
        <begin position="57"/>
        <end position="624"/>
    </location>
</feature>
<keyword evidence="2 5" id="KW-0808">Transferase</keyword>
<dbReference type="InterPro" id="IPR039551">
    <property type="entry name" value="Cho/carn_acyl_trans"/>
</dbReference>
<dbReference type="Proteomes" id="UP000694866">
    <property type="component" value="Unplaced"/>
</dbReference>
<dbReference type="SUPFAM" id="SSF52777">
    <property type="entry name" value="CoA-dependent acyltransferases"/>
    <property type="match status" value="2"/>
</dbReference>
<evidence type="ECO:0000256" key="1">
    <source>
        <dbReference type="ARBA" id="ARBA00005232"/>
    </source>
</evidence>
<dbReference type="GO" id="GO:0005777">
    <property type="term" value="C:peroxisome"/>
    <property type="evidence" value="ECO:0007669"/>
    <property type="project" value="TreeGrafter"/>
</dbReference>
<reference evidence="8" key="1">
    <citation type="submission" date="2025-08" db="UniProtKB">
        <authorList>
            <consortium name="RefSeq"/>
        </authorList>
    </citation>
    <scope>IDENTIFICATION</scope>
    <source>
        <strain evidence="8">USDA-PBARC FA_bdor</strain>
        <tissue evidence="8">Whole organism</tissue>
    </source>
</reference>
<name>A0A9R1TXB3_9HYME</name>
<gene>
    <name evidence="8" type="primary">LOC105264353</name>
</gene>
<dbReference type="GeneID" id="105264353"/>
<dbReference type="AlphaFoldDB" id="A0A9R1TXB3"/>
<organism evidence="7 8">
    <name type="scientific">Fopius arisanus</name>
    <dbReference type="NCBI Taxonomy" id="64838"/>
    <lineage>
        <taxon>Eukaryota</taxon>
        <taxon>Metazoa</taxon>
        <taxon>Ecdysozoa</taxon>
        <taxon>Arthropoda</taxon>
        <taxon>Hexapoda</taxon>
        <taxon>Insecta</taxon>
        <taxon>Pterygota</taxon>
        <taxon>Neoptera</taxon>
        <taxon>Endopterygota</taxon>
        <taxon>Hymenoptera</taxon>
        <taxon>Apocrita</taxon>
        <taxon>Ichneumonoidea</taxon>
        <taxon>Braconidae</taxon>
        <taxon>Opiinae</taxon>
        <taxon>Fopius</taxon>
    </lineage>
</organism>
<dbReference type="Gene3D" id="3.30.559.10">
    <property type="entry name" value="Chloramphenicol acetyltransferase-like domain"/>
    <property type="match status" value="1"/>
</dbReference>
<proteinExistence type="inferred from homology"/>
<dbReference type="KEGG" id="fas:105264353"/>
<keyword evidence="7" id="KW-1185">Reference proteome</keyword>
<dbReference type="RefSeq" id="XP_011299476.1">
    <property type="nucleotide sequence ID" value="XM_011301174.1"/>
</dbReference>
<evidence type="ECO:0000259" key="6">
    <source>
        <dbReference type="Pfam" id="PF00755"/>
    </source>
</evidence>
<evidence type="ECO:0000256" key="2">
    <source>
        <dbReference type="ARBA" id="ARBA00022679"/>
    </source>
</evidence>
<dbReference type="InterPro" id="IPR000542">
    <property type="entry name" value="Carn_acyl_trans"/>
</dbReference>
<dbReference type="Gene3D" id="3.30.559.70">
    <property type="entry name" value="Choline/Carnitine o-acyltransferase, domain 2"/>
    <property type="match status" value="1"/>
</dbReference>
<dbReference type="GO" id="GO:0019254">
    <property type="term" value="P:carnitine metabolic process, CoA-linked"/>
    <property type="evidence" value="ECO:0007669"/>
    <property type="project" value="TreeGrafter"/>
</dbReference>
<feature type="active site" description="Proton acceptor" evidence="4">
    <location>
        <position position="358"/>
    </location>
</feature>
<dbReference type="GO" id="GO:0004092">
    <property type="term" value="F:carnitine O-acetyltransferase activity"/>
    <property type="evidence" value="ECO:0007669"/>
    <property type="project" value="TreeGrafter"/>
</dbReference>
<protein>
    <submittedName>
        <fullName evidence="8">Carnitine O-acetyltransferase-like</fullName>
    </submittedName>
</protein>
<dbReference type="PROSITE" id="PS00440">
    <property type="entry name" value="ACYLTRANSF_C_2"/>
    <property type="match status" value="1"/>
</dbReference>
<dbReference type="PANTHER" id="PTHR22589">
    <property type="entry name" value="CARNITINE O-ACYLTRANSFERASE"/>
    <property type="match status" value="1"/>
</dbReference>
<dbReference type="OrthoDB" id="240216at2759"/>
<dbReference type="InterPro" id="IPR023213">
    <property type="entry name" value="CAT-like_dom_sf"/>
</dbReference>
<comment type="similarity">
    <text evidence="1 5">Belongs to the carnitine/choline acetyltransferase family.</text>
</comment>
<evidence type="ECO:0000313" key="8">
    <source>
        <dbReference type="RefSeq" id="XP_011299476.1"/>
    </source>
</evidence>
<accession>A0A9R1TXB3</accession>
<evidence type="ECO:0000256" key="5">
    <source>
        <dbReference type="RuleBase" id="RU003801"/>
    </source>
</evidence>